<feature type="transmembrane region" description="Helical" evidence="1">
    <location>
        <begin position="118"/>
        <end position="140"/>
    </location>
</feature>
<keyword evidence="1" id="KW-0812">Transmembrane</keyword>
<feature type="transmembrane region" description="Helical" evidence="1">
    <location>
        <begin position="60"/>
        <end position="80"/>
    </location>
</feature>
<feature type="transmembrane region" description="Helical" evidence="1">
    <location>
        <begin position="92"/>
        <end position="112"/>
    </location>
</feature>
<keyword evidence="1" id="KW-1133">Transmembrane helix</keyword>
<keyword evidence="1" id="KW-0472">Membrane</keyword>
<dbReference type="Bgee" id="ENSAMXG00000038669">
    <property type="expression patterns" value="Expressed in zone of skin and 1 other cell type or tissue"/>
</dbReference>
<accession>A0A3B1IYD2</accession>
<evidence type="ECO:0000313" key="2">
    <source>
        <dbReference type="Ensembl" id="ENSAMXP00000034560.1"/>
    </source>
</evidence>
<reference evidence="2" key="4">
    <citation type="submission" date="2025-09" db="UniProtKB">
        <authorList>
            <consortium name="Ensembl"/>
        </authorList>
    </citation>
    <scope>IDENTIFICATION</scope>
</reference>
<dbReference type="Ensembl" id="ENSAMXT00000033633.1">
    <property type="protein sequence ID" value="ENSAMXP00000034560.1"/>
    <property type="gene ID" value="ENSAMXG00000038669.1"/>
</dbReference>
<dbReference type="GeneTree" id="ENSGT00610000087461"/>
<dbReference type="Proteomes" id="UP000018467">
    <property type="component" value="Unassembled WGS sequence"/>
</dbReference>
<dbReference type="InParanoid" id="A0A3B1IYD2"/>
<evidence type="ECO:0000313" key="3">
    <source>
        <dbReference type="Proteomes" id="UP000018467"/>
    </source>
</evidence>
<reference evidence="2" key="3">
    <citation type="submission" date="2025-08" db="UniProtKB">
        <authorList>
            <consortium name="Ensembl"/>
        </authorList>
    </citation>
    <scope>IDENTIFICATION</scope>
</reference>
<name>A0A3B1IYD2_ASTMX</name>
<dbReference type="AlphaFoldDB" id="A0A3B1IYD2"/>
<sequence>STEFSTVLFANKRFFSDIKKNILTSPLRTSVPFSLIILGLEKVADLEFSCPCNPKVNTLFAAFMFIGPALFALTIIVYVTNPCKHGWRCSCGCTYIRNLLSCLIPPAVWVLFNGLFLFFQIAGLIALAVSSGLAMIVYCCTCSGQEAAENSQPPPQRATEMLRYFLTFKSVTIMKEILVFL</sequence>
<reference evidence="3" key="1">
    <citation type="submission" date="2013-03" db="EMBL/GenBank/DDBJ databases">
        <authorList>
            <person name="Jeffery W."/>
            <person name="Warren W."/>
            <person name="Wilson R.K."/>
        </authorList>
    </citation>
    <scope>NUCLEOTIDE SEQUENCE</scope>
    <source>
        <strain evidence="3">female</strain>
    </source>
</reference>
<reference evidence="3" key="2">
    <citation type="journal article" date="2014" name="Nat. Commun.">
        <title>The cavefish genome reveals candidate genes for eye loss.</title>
        <authorList>
            <person name="McGaugh S.E."/>
            <person name="Gross J.B."/>
            <person name="Aken B."/>
            <person name="Blin M."/>
            <person name="Borowsky R."/>
            <person name="Chalopin D."/>
            <person name="Hinaux H."/>
            <person name="Jeffery W.R."/>
            <person name="Keene A."/>
            <person name="Ma L."/>
            <person name="Minx P."/>
            <person name="Murphy D."/>
            <person name="O'Quin K.E."/>
            <person name="Retaux S."/>
            <person name="Rohner N."/>
            <person name="Searle S.M."/>
            <person name="Stahl B.A."/>
            <person name="Tabin C."/>
            <person name="Volff J.N."/>
            <person name="Yoshizawa M."/>
            <person name="Warren W.C."/>
        </authorList>
    </citation>
    <scope>NUCLEOTIDE SEQUENCE [LARGE SCALE GENOMIC DNA]</scope>
    <source>
        <strain evidence="3">female</strain>
    </source>
</reference>
<evidence type="ECO:0000256" key="1">
    <source>
        <dbReference type="SAM" id="Phobius"/>
    </source>
</evidence>
<keyword evidence="3" id="KW-1185">Reference proteome</keyword>
<proteinExistence type="predicted"/>
<protein>
    <submittedName>
        <fullName evidence="2">Uncharacterized protein</fullName>
    </submittedName>
</protein>
<organism evidence="2 3">
    <name type="scientific">Astyanax mexicanus</name>
    <name type="common">Blind cave fish</name>
    <name type="synonym">Astyanax fasciatus mexicanus</name>
    <dbReference type="NCBI Taxonomy" id="7994"/>
    <lineage>
        <taxon>Eukaryota</taxon>
        <taxon>Metazoa</taxon>
        <taxon>Chordata</taxon>
        <taxon>Craniata</taxon>
        <taxon>Vertebrata</taxon>
        <taxon>Euteleostomi</taxon>
        <taxon>Actinopterygii</taxon>
        <taxon>Neopterygii</taxon>
        <taxon>Teleostei</taxon>
        <taxon>Ostariophysi</taxon>
        <taxon>Characiformes</taxon>
        <taxon>Characoidei</taxon>
        <taxon>Acestrorhamphidae</taxon>
        <taxon>Acestrorhamphinae</taxon>
        <taxon>Astyanax</taxon>
    </lineage>
</organism>